<sequence>MPVKSYLLAGCAMLMLIFTGCGKKNNPGGDNPPPQEKAIEVTLDGVAEKAYTASPGETYPFKVNITSELPKSGVSITVTAVTDPGGVSVPQDEIPSPVTASTTITIKGLEPIRTVKVTITIKSLDNPNNVVIKEFWITNKSDN</sequence>
<keyword evidence="1" id="KW-0732">Signal</keyword>
<dbReference type="AlphaFoldDB" id="A0A5B2W2J3"/>
<dbReference type="EMBL" id="VUOC01000001">
    <property type="protein sequence ID" value="KAA2245294.1"/>
    <property type="molecule type" value="Genomic_DNA"/>
</dbReference>
<evidence type="ECO:0008006" key="4">
    <source>
        <dbReference type="Google" id="ProtNLM"/>
    </source>
</evidence>
<reference evidence="2 3" key="1">
    <citation type="submission" date="2019-09" db="EMBL/GenBank/DDBJ databases">
        <title>Chitinophaga ginsengihumi sp. nov., isolated from soil of ginseng rhizosphere.</title>
        <authorList>
            <person name="Lee J."/>
        </authorList>
    </citation>
    <scope>NUCLEOTIDE SEQUENCE [LARGE SCALE GENOMIC DNA]</scope>
    <source>
        <strain evidence="2 3">BN140078</strain>
    </source>
</reference>
<dbReference type="RefSeq" id="WP_149836684.1">
    <property type="nucleotide sequence ID" value="NZ_VUOC01000001.1"/>
</dbReference>
<organism evidence="2 3">
    <name type="scientific">Chitinophaga agrisoli</name>
    <dbReference type="NCBI Taxonomy" id="2607653"/>
    <lineage>
        <taxon>Bacteria</taxon>
        <taxon>Pseudomonadati</taxon>
        <taxon>Bacteroidota</taxon>
        <taxon>Chitinophagia</taxon>
        <taxon>Chitinophagales</taxon>
        <taxon>Chitinophagaceae</taxon>
        <taxon>Chitinophaga</taxon>
    </lineage>
</organism>
<name>A0A5B2W2J3_9BACT</name>
<feature type="chain" id="PRO_5022686226" description="Calx-beta domain-containing protein" evidence="1">
    <location>
        <begin position="24"/>
        <end position="143"/>
    </location>
</feature>
<gene>
    <name evidence="2" type="ORF">F0L74_04845</name>
</gene>
<protein>
    <recommendedName>
        <fullName evidence="4">Calx-beta domain-containing protein</fullName>
    </recommendedName>
</protein>
<dbReference type="PROSITE" id="PS51257">
    <property type="entry name" value="PROKAR_LIPOPROTEIN"/>
    <property type="match status" value="1"/>
</dbReference>
<reference evidence="2 3" key="2">
    <citation type="submission" date="2019-09" db="EMBL/GenBank/DDBJ databases">
        <authorList>
            <person name="Jin C."/>
        </authorList>
    </citation>
    <scope>NUCLEOTIDE SEQUENCE [LARGE SCALE GENOMIC DNA]</scope>
    <source>
        <strain evidence="2 3">BN140078</strain>
    </source>
</reference>
<comment type="caution">
    <text evidence="2">The sequence shown here is derived from an EMBL/GenBank/DDBJ whole genome shotgun (WGS) entry which is preliminary data.</text>
</comment>
<evidence type="ECO:0000313" key="3">
    <source>
        <dbReference type="Proteomes" id="UP000324611"/>
    </source>
</evidence>
<keyword evidence="3" id="KW-1185">Reference proteome</keyword>
<evidence type="ECO:0000313" key="2">
    <source>
        <dbReference type="EMBL" id="KAA2245294.1"/>
    </source>
</evidence>
<dbReference type="Proteomes" id="UP000324611">
    <property type="component" value="Unassembled WGS sequence"/>
</dbReference>
<proteinExistence type="predicted"/>
<feature type="signal peptide" evidence="1">
    <location>
        <begin position="1"/>
        <end position="23"/>
    </location>
</feature>
<evidence type="ECO:0000256" key="1">
    <source>
        <dbReference type="SAM" id="SignalP"/>
    </source>
</evidence>
<accession>A0A5B2W2J3</accession>